<evidence type="ECO:0000313" key="3">
    <source>
        <dbReference type="Proteomes" id="UP001303889"/>
    </source>
</evidence>
<dbReference type="Proteomes" id="UP001303889">
    <property type="component" value="Unassembled WGS sequence"/>
</dbReference>
<evidence type="ECO:0000313" key="2">
    <source>
        <dbReference type="EMBL" id="KAK3896488.1"/>
    </source>
</evidence>
<feature type="domain" description="Nudix hydrolase" evidence="1">
    <location>
        <begin position="150"/>
        <end position="266"/>
    </location>
</feature>
<dbReference type="InterPro" id="IPR000086">
    <property type="entry name" value="NUDIX_hydrolase_dom"/>
</dbReference>
<dbReference type="SUPFAM" id="SSF55811">
    <property type="entry name" value="Nudix"/>
    <property type="match status" value="1"/>
</dbReference>
<dbReference type="EMBL" id="MU856599">
    <property type="protein sequence ID" value="KAK3896488.1"/>
    <property type="molecule type" value="Genomic_DNA"/>
</dbReference>
<name>A0AAN6MAM1_9PEZI</name>
<reference evidence="2" key="2">
    <citation type="submission" date="2023-05" db="EMBL/GenBank/DDBJ databases">
        <authorList>
            <consortium name="Lawrence Berkeley National Laboratory"/>
            <person name="Steindorff A."/>
            <person name="Hensen N."/>
            <person name="Bonometti L."/>
            <person name="Westerberg I."/>
            <person name="Brannstrom I.O."/>
            <person name="Guillou S."/>
            <person name="Cros-Aarteil S."/>
            <person name="Calhoun S."/>
            <person name="Haridas S."/>
            <person name="Kuo A."/>
            <person name="Mondo S."/>
            <person name="Pangilinan J."/>
            <person name="Riley R."/>
            <person name="Labutti K."/>
            <person name="Andreopoulos B."/>
            <person name="Lipzen A."/>
            <person name="Chen C."/>
            <person name="Yanf M."/>
            <person name="Daum C."/>
            <person name="Ng V."/>
            <person name="Clum A."/>
            <person name="Ohm R."/>
            <person name="Martin F."/>
            <person name="Silar P."/>
            <person name="Natvig D."/>
            <person name="Lalanne C."/>
            <person name="Gautier V."/>
            <person name="Ament-Velasquez S.L."/>
            <person name="Kruys A."/>
            <person name="Hutchinson M.I."/>
            <person name="Powell A.J."/>
            <person name="Barry K."/>
            <person name="Miller A.N."/>
            <person name="Grigoriev I.V."/>
            <person name="Debuchy R."/>
            <person name="Gladieux P."/>
            <person name="Thoren M.H."/>
            <person name="Johannesson H."/>
        </authorList>
    </citation>
    <scope>NUCLEOTIDE SEQUENCE</scope>
    <source>
        <strain evidence="2">CBS 103.79</strain>
    </source>
</reference>
<reference evidence="2" key="1">
    <citation type="journal article" date="2023" name="Mol. Phylogenet. Evol.">
        <title>Genome-scale phylogeny and comparative genomics of the fungal order Sordariales.</title>
        <authorList>
            <person name="Hensen N."/>
            <person name="Bonometti L."/>
            <person name="Westerberg I."/>
            <person name="Brannstrom I.O."/>
            <person name="Guillou S."/>
            <person name="Cros-Aarteil S."/>
            <person name="Calhoun S."/>
            <person name="Haridas S."/>
            <person name="Kuo A."/>
            <person name="Mondo S."/>
            <person name="Pangilinan J."/>
            <person name="Riley R."/>
            <person name="LaButti K."/>
            <person name="Andreopoulos B."/>
            <person name="Lipzen A."/>
            <person name="Chen C."/>
            <person name="Yan M."/>
            <person name="Daum C."/>
            <person name="Ng V."/>
            <person name="Clum A."/>
            <person name="Steindorff A."/>
            <person name="Ohm R.A."/>
            <person name="Martin F."/>
            <person name="Silar P."/>
            <person name="Natvig D.O."/>
            <person name="Lalanne C."/>
            <person name="Gautier V."/>
            <person name="Ament-Velasquez S.L."/>
            <person name="Kruys A."/>
            <person name="Hutchinson M.I."/>
            <person name="Powell A.J."/>
            <person name="Barry K."/>
            <person name="Miller A.N."/>
            <person name="Grigoriev I.V."/>
            <person name="Debuchy R."/>
            <person name="Gladieux P."/>
            <person name="Hiltunen Thoren M."/>
            <person name="Johannesson H."/>
        </authorList>
    </citation>
    <scope>NUCLEOTIDE SEQUENCE</scope>
    <source>
        <strain evidence="2">CBS 103.79</strain>
    </source>
</reference>
<accession>A0AAN6MAM1</accession>
<proteinExistence type="predicted"/>
<organism evidence="2 3">
    <name type="scientific">Staphylotrichum tortipilum</name>
    <dbReference type="NCBI Taxonomy" id="2831512"/>
    <lineage>
        <taxon>Eukaryota</taxon>
        <taxon>Fungi</taxon>
        <taxon>Dikarya</taxon>
        <taxon>Ascomycota</taxon>
        <taxon>Pezizomycotina</taxon>
        <taxon>Sordariomycetes</taxon>
        <taxon>Sordariomycetidae</taxon>
        <taxon>Sordariales</taxon>
        <taxon>Chaetomiaceae</taxon>
        <taxon>Staphylotrichum</taxon>
    </lineage>
</organism>
<dbReference type="AlphaFoldDB" id="A0AAN6MAM1"/>
<protein>
    <recommendedName>
        <fullName evidence="1">Nudix hydrolase domain-containing protein</fullName>
    </recommendedName>
</protein>
<evidence type="ECO:0000259" key="1">
    <source>
        <dbReference type="Pfam" id="PF00293"/>
    </source>
</evidence>
<gene>
    <name evidence="2" type="ORF">C8A05DRAFT_20542</name>
</gene>
<comment type="caution">
    <text evidence="2">The sequence shown here is derived from an EMBL/GenBank/DDBJ whole genome shotgun (WGS) entry which is preliminary data.</text>
</comment>
<dbReference type="Gene3D" id="3.90.79.10">
    <property type="entry name" value="Nucleoside Triphosphate Pyrophosphohydrolase"/>
    <property type="match status" value="1"/>
</dbReference>
<dbReference type="Pfam" id="PF00293">
    <property type="entry name" value="NUDIX"/>
    <property type="match status" value="1"/>
</dbReference>
<dbReference type="CDD" id="cd03676">
    <property type="entry name" value="NUDIX_Tnr3_like"/>
    <property type="match status" value="1"/>
</dbReference>
<dbReference type="InterPro" id="IPR015797">
    <property type="entry name" value="NUDIX_hydrolase-like_dom_sf"/>
</dbReference>
<keyword evidence="3" id="KW-1185">Reference proteome</keyword>
<sequence>MSSKPFNGLALVNRVDTWPYYQQDPARYKAWIRGYYYVMIEGYSKPFGYMHESILRGLNLSPNWEVSSEQRLLIMVRANTFEERTQVMRDMLSRAVKEGAPTSPRKFYNEALRVVSSKGKHVLDMDRSGLDPFGCVSFSAHLIGFVKDGNDTKYWVPTRSAKKPTVPNKLHSTVAGVIRSAEQPVDCMVRKIAAEASIPKEYTMANLTACGTISYQMSITSAGEPGCQHIVSYLYEMEFGKDTVPRPGSDEVETFTLMTLDDVKVALMEGEFVANRAMVWLAYFIRHGVVTPENEPDFIEICQRLHRKHDLFIVEG</sequence>